<comment type="caution">
    <text evidence="1">The sequence shown here is derived from an EMBL/GenBank/DDBJ whole genome shotgun (WGS) entry which is preliminary data.</text>
</comment>
<evidence type="ECO:0000313" key="1">
    <source>
        <dbReference type="EMBL" id="GBP38327.1"/>
    </source>
</evidence>
<proteinExistence type="predicted"/>
<dbReference type="AlphaFoldDB" id="A0A4C1VJ57"/>
<evidence type="ECO:0000313" key="2">
    <source>
        <dbReference type="Proteomes" id="UP000299102"/>
    </source>
</evidence>
<gene>
    <name evidence="1" type="ORF">EVAR_36279_1</name>
</gene>
<keyword evidence="2" id="KW-1185">Reference proteome</keyword>
<name>A0A4C1VJ57_EUMVA</name>
<protein>
    <submittedName>
        <fullName evidence="1">Uncharacterized protein</fullName>
    </submittedName>
</protein>
<dbReference type="Proteomes" id="UP000299102">
    <property type="component" value="Unassembled WGS sequence"/>
</dbReference>
<accession>A0A4C1VJ57</accession>
<organism evidence="1 2">
    <name type="scientific">Eumeta variegata</name>
    <name type="common">Bagworm moth</name>
    <name type="synonym">Eumeta japonica</name>
    <dbReference type="NCBI Taxonomy" id="151549"/>
    <lineage>
        <taxon>Eukaryota</taxon>
        <taxon>Metazoa</taxon>
        <taxon>Ecdysozoa</taxon>
        <taxon>Arthropoda</taxon>
        <taxon>Hexapoda</taxon>
        <taxon>Insecta</taxon>
        <taxon>Pterygota</taxon>
        <taxon>Neoptera</taxon>
        <taxon>Endopterygota</taxon>
        <taxon>Lepidoptera</taxon>
        <taxon>Glossata</taxon>
        <taxon>Ditrysia</taxon>
        <taxon>Tineoidea</taxon>
        <taxon>Psychidae</taxon>
        <taxon>Oiketicinae</taxon>
        <taxon>Eumeta</taxon>
    </lineage>
</organism>
<reference evidence="1 2" key="1">
    <citation type="journal article" date="2019" name="Commun. Biol.">
        <title>The bagworm genome reveals a unique fibroin gene that provides high tensile strength.</title>
        <authorList>
            <person name="Kono N."/>
            <person name="Nakamura H."/>
            <person name="Ohtoshi R."/>
            <person name="Tomita M."/>
            <person name="Numata K."/>
            <person name="Arakawa K."/>
        </authorList>
    </citation>
    <scope>NUCLEOTIDE SEQUENCE [LARGE SCALE GENOMIC DNA]</scope>
</reference>
<dbReference type="EMBL" id="BGZK01000347">
    <property type="protein sequence ID" value="GBP38327.1"/>
    <property type="molecule type" value="Genomic_DNA"/>
</dbReference>
<sequence length="128" mass="13986">MNFFLSYRTVNPNRSPALDSVSCLATNTDCVTGHGFDLNEAGENRREIFMNTFFKYFKLASHCARGSIRIDIESILSSLSIDSSHGLDLVPVSDSSSGSAYDFDSDLDLDSSSVQNTNNVAAKTREMG</sequence>